<dbReference type="eggNOG" id="KOG0206">
    <property type="taxonomic scope" value="Eukaryota"/>
</dbReference>
<feature type="binding site" evidence="14">
    <location>
        <position position="630"/>
    </location>
    <ligand>
        <name>ATP</name>
        <dbReference type="ChEBI" id="CHEBI:30616"/>
    </ligand>
</feature>
<dbReference type="PROSITE" id="PS00154">
    <property type="entry name" value="ATPASE_E1_E2"/>
    <property type="match status" value="1"/>
</dbReference>
<feature type="compositionally biased region" description="Basic and acidic residues" evidence="17">
    <location>
        <begin position="694"/>
        <end position="705"/>
    </location>
</feature>
<evidence type="ECO:0000256" key="9">
    <source>
        <dbReference type="ARBA" id="ARBA00022989"/>
    </source>
</evidence>
<evidence type="ECO:0000259" key="18">
    <source>
        <dbReference type="Pfam" id="PF16209"/>
    </source>
</evidence>
<feature type="binding site" evidence="15">
    <location>
        <position position="1217"/>
    </location>
    <ligand>
        <name>Mg(2+)</name>
        <dbReference type="ChEBI" id="CHEBI:18420"/>
    </ligand>
</feature>
<name>M3DCP0_SPHMS</name>
<dbReference type="InterPro" id="IPR023214">
    <property type="entry name" value="HAD_sf"/>
</dbReference>
<feature type="region of interest" description="Disordered" evidence="17">
    <location>
        <begin position="669"/>
        <end position="723"/>
    </location>
</feature>
<dbReference type="InterPro" id="IPR018303">
    <property type="entry name" value="ATPase_P-typ_P_site"/>
</dbReference>
<dbReference type="HOGENOM" id="CLU_000846_5_2_1"/>
<keyword evidence="7 15" id="KW-0460">Magnesium</keyword>
<dbReference type="OrthoDB" id="377733at2759"/>
<keyword evidence="6 14" id="KW-0067">ATP-binding</keyword>
<feature type="binding site" evidence="14">
    <location>
        <position position="1103"/>
    </location>
    <ligand>
        <name>ATP</name>
        <dbReference type="ChEBI" id="CHEBI:30616"/>
    </ligand>
</feature>
<feature type="binding site" evidence="14">
    <location>
        <position position="1104"/>
    </location>
    <ligand>
        <name>ATP</name>
        <dbReference type="ChEBI" id="CHEBI:30616"/>
    </ligand>
</feature>
<feature type="binding site" evidence="15">
    <location>
        <position position="1221"/>
    </location>
    <ligand>
        <name>Mg(2+)</name>
        <dbReference type="ChEBI" id="CHEBI:18420"/>
    </ligand>
</feature>
<dbReference type="GO" id="GO:0000287">
    <property type="term" value="F:magnesium ion binding"/>
    <property type="evidence" value="ECO:0007669"/>
    <property type="project" value="UniProtKB-UniRule"/>
</dbReference>
<dbReference type="Gene3D" id="3.40.1110.10">
    <property type="entry name" value="Calcium-transporting ATPase, cytoplasmic domain N"/>
    <property type="match status" value="3"/>
</dbReference>
<dbReference type="FunFam" id="3.40.50.1000:FF:000172">
    <property type="entry name" value="Phospholipid-transporting ATPase"/>
    <property type="match status" value="1"/>
</dbReference>
<dbReference type="Pfam" id="PF00702">
    <property type="entry name" value="Hydrolase"/>
    <property type="match status" value="1"/>
</dbReference>
<evidence type="ECO:0000256" key="14">
    <source>
        <dbReference type="PIRSR" id="PIRSR606539-2"/>
    </source>
</evidence>
<sequence length="1605" mass="179032">MSDRQRGYEHARHQDERLGAAAEIHDIDETAHDDIFHSCTSFPASSVPADTAAAPATTRYGETGEHLGHWPERDRSSVTSPRDRARGVSLRPSLLKKSTTHAATTTTTTASTTLTPTPTTTTTTTTSPPRAPAGIELQEVGLGPPIFAPGSSSSQAQTATATLDYDVLKRPRSARGTSALPNYQRWVAKQARRHLPLKRVKAAFASAKKAVLRIREIQPTKDGRHIPLDTSRQRPLTDERTGKPYIGNSIRSSKYNAWNFLPRQLFAQFSKLANFYFLCVSILQMIPGLSTTGTFTTIVPLLVFVSLSIAKEGYEDLRRHRLDKAENNAKAKVLRAHSSGATEKGRHSHIKHAADHSTATDGPMHWALVKWRSLQVGDIVKLERNDAAPADLLLLSSRGVNNTAYIETMALDGETNLKAKQPSPVTTGMARDIEALANAHMNVVVEDPNIDLYSFEGRVTVDGKTTALTNNEIIYRGSILRNTPECIGMVIYSGEECKIRMNANRNPRIKAPALQAVVNKIVIGMVLFVLFLSLFNSIAYQVWQKSTEVKAWYIEDAPVSFGPLLTSFIIMFNTLIPLSLYVSLEVIKLSQMGLMNKDLDMYDAESNTPFEARTSAINEELGQVGYIFSDKTGTLTENVMKFRKMSVAGTAFLHDVDLREDVSKEDMMLQNEHSHSKGKRPARGSRSQSRPRSAARDTESRDFRNSTDAATSPARSASHPWPQWRSSAVPAMTQMEQSTQELIQHLQRWPHSPFAKKANMFILSIALCHTCLPERAEDGEDDHITFQASSPDELALVRAAQELGYLAFERDANLLTLKFFPNGPDAEGVFETYEVLDIIEFSSKRKRMSAIIRMPDSRVVVICKGADSVIMKRLRLANLAHQKLAEIEQRTMNRKSMEAQEALCRQNSMAERSAGFNSMPRTRNSLRRRPSARNSVGPLTPTRHDVDEWLSERETDVTDSPSNSFHFHQSVERPPLAKRSSSYLPQSEADIEELDEDAAIDETLVIERCLQHINDFATEGLRTLLYGYRFLADDEYRRWKKTYHEATTSLVNRTELIEQAGELIEQGLELGGATAIEDKLQKGVPETIDRLRRANIKIWMLTGDKRETAINIGHSCRLIKDYSSVTVLDYEAGDVEHSIAAAIIDINRGDVAHSVIVIDGGTLTQIQSDGALHDLFLDLAVLADSVICCRASPSQKAGLVHHIRTRVKRSVTLAIGDGANDIAMIQEAQVGIGITGKEGLQAARTSDYSIAQFRFLAKLLLVHGRWNYIRTCKYTVGTFYKEVLFYLTQALYQRYNGYSGTSLYENWSLSLFNGPFTSLPIVFLGIFEQDLRASTLLAVPELYIKGQLSAGFGWKVFVGWMFTGVAGAMIIFFSAWGLYGNTKFSTSNDVFGLGSMTFTACVIIISFKLQIVEARYKSYMVVVAILFSVGCWVLWNVIIGMSYSPSLKYGVQGGLFMRFGREGMWWLALLLGVLAVCLMEIALRALKCAFMPTDVEHFQTLEEDLEVRRRFEEASAMWLNPDQRLNKTSAELQEIAAEQGGREAEGQQLLRKSRTMETRNAEEGFGNMANVATGEGHVMVADGARRHTDIMEMLSRKRSDRMNSR</sequence>
<feature type="compositionally biased region" description="Basic and acidic residues" evidence="17">
    <location>
        <begin position="942"/>
        <end position="956"/>
    </location>
</feature>
<keyword evidence="21" id="KW-1185">Reference proteome</keyword>
<feature type="compositionally biased region" description="Low complexity" evidence="17">
    <location>
        <begin position="100"/>
        <end position="128"/>
    </location>
</feature>
<dbReference type="InterPro" id="IPR032630">
    <property type="entry name" value="P_typ_ATPase_c"/>
</dbReference>
<evidence type="ECO:0000256" key="12">
    <source>
        <dbReference type="ARBA" id="ARBA00049128"/>
    </source>
</evidence>
<feature type="compositionally biased region" description="Basic and acidic residues" evidence="17">
    <location>
        <begin position="222"/>
        <end position="242"/>
    </location>
</feature>
<dbReference type="GO" id="GO:0045332">
    <property type="term" value="P:phospholipid translocation"/>
    <property type="evidence" value="ECO:0007669"/>
    <property type="project" value="TreeGrafter"/>
</dbReference>
<dbReference type="OMA" id="GWFLWNI"/>
<protein>
    <recommendedName>
        <fullName evidence="16">Phospholipid-transporting ATPase</fullName>
        <ecNumber evidence="16">7.6.2.1</ecNumber>
    </recommendedName>
</protein>
<dbReference type="Pfam" id="PF16209">
    <property type="entry name" value="PhoLip_ATPase_N"/>
    <property type="match status" value="1"/>
</dbReference>
<feature type="binding site" evidence="14">
    <location>
        <position position="632"/>
    </location>
    <ligand>
        <name>ATP</name>
        <dbReference type="ChEBI" id="CHEBI:30616"/>
    </ligand>
</feature>
<feature type="domain" description="P-type ATPase C-terminal" evidence="19">
    <location>
        <begin position="1243"/>
        <end position="1493"/>
    </location>
</feature>
<feature type="transmembrane region" description="Helical" evidence="16">
    <location>
        <begin position="295"/>
        <end position="314"/>
    </location>
</feature>
<dbReference type="Pfam" id="PF13246">
    <property type="entry name" value="Cation_ATPase"/>
    <property type="match status" value="1"/>
</dbReference>
<keyword evidence="4 15" id="KW-0479">Metal-binding</keyword>
<dbReference type="GeneID" id="27907384"/>
<feature type="transmembrane region" description="Helical" evidence="16">
    <location>
        <begin position="1463"/>
        <end position="1483"/>
    </location>
</feature>
<feature type="binding site" evidence="14">
    <location>
        <position position="631"/>
    </location>
    <ligand>
        <name>ATP</name>
        <dbReference type="ChEBI" id="CHEBI:30616"/>
    </ligand>
</feature>
<keyword evidence="10 16" id="KW-0472">Membrane</keyword>
<dbReference type="NCBIfam" id="TIGR01494">
    <property type="entry name" value="ATPase_P-type"/>
    <property type="match status" value="1"/>
</dbReference>
<dbReference type="Gene3D" id="2.70.150.10">
    <property type="entry name" value="Calcium-transporting ATPase, cytoplasmic transduction domain A"/>
    <property type="match status" value="1"/>
</dbReference>
<feature type="transmembrane region" description="Helical" evidence="16">
    <location>
        <begin position="1357"/>
        <end position="1378"/>
    </location>
</feature>
<dbReference type="InterPro" id="IPR036412">
    <property type="entry name" value="HAD-like_sf"/>
</dbReference>
<dbReference type="Proteomes" id="UP000016931">
    <property type="component" value="Unassembled WGS sequence"/>
</dbReference>
<dbReference type="GO" id="GO:0005802">
    <property type="term" value="C:trans-Golgi network"/>
    <property type="evidence" value="ECO:0007669"/>
    <property type="project" value="TreeGrafter"/>
</dbReference>
<dbReference type="RefSeq" id="XP_016763705.1">
    <property type="nucleotide sequence ID" value="XM_016910247.1"/>
</dbReference>
<dbReference type="FunFam" id="3.40.50.1000:FF:000001">
    <property type="entry name" value="Phospholipid-transporting ATPase IC"/>
    <property type="match status" value="1"/>
</dbReference>
<feature type="binding site" evidence="15">
    <location>
        <position position="632"/>
    </location>
    <ligand>
        <name>Mg(2+)</name>
        <dbReference type="ChEBI" id="CHEBI:18420"/>
    </ligand>
</feature>
<organism evidence="20 21">
    <name type="scientific">Sphaerulina musiva (strain SO2202)</name>
    <name type="common">Poplar stem canker fungus</name>
    <name type="synonym">Septoria musiva</name>
    <dbReference type="NCBI Taxonomy" id="692275"/>
    <lineage>
        <taxon>Eukaryota</taxon>
        <taxon>Fungi</taxon>
        <taxon>Dikarya</taxon>
        <taxon>Ascomycota</taxon>
        <taxon>Pezizomycotina</taxon>
        <taxon>Dothideomycetes</taxon>
        <taxon>Dothideomycetidae</taxon>
        <taxon>Mycosphaerellales</taxon>
        <taxon>Mycosphaerellaceae</taxon>
        <taxon>Sphaerulina</taxon>
    </lineage>
</organism>
<feature type="domain" description="P-type ATPase N-terminal" evidence="18">
    <location>
        <begin position="240"/>
        <end position="298"/>
    </location>
</feature>
<dbReference type="SUPFAM" id="SSF81653">
    <property type="entry name" value="Calcium ATPase, transduction domain A"/>
    <property type="match status" value="1"/>
</dbReference>
<dbReference type="InterPro" id="IPR023298">
    <property type="entry name" value="ATPase_P-typ_TM_dom_sf"/>
</dbReference>
<dbReference type="FunFam" id="3.40.1110.10:FF:000090">
    <property type="entry name" value="Phospholipid-transporting ATPase"/>
    <property type="match status" value="1"/>
</dbReference>
<evidence type="ECO:0000256" key="10">
    <source>
        <dbReference type="ARBA" id="ARBA00023136"/>
    </source>
</evidence>
<feature type="binding site" evidence="14">
    <location>
        <position position="1190"/>
    </location>
    <ligand>
        <name>ATP</name>
        <dbReference type="ChEBI" id="CHEBI:30616"/>
    </ligand>
</feature>
<evidence type="ECO:0000256" key="2">
    <source>
        <dbReference type="ARBA" id="ARBA00008109"/>
    </source>
</evidence>
<dbReference type="PANTHER" id="PTHR24092">
    <property type="entry name" value="PROBABLE PHOSPHOLIPID-TRANSPORTING ATPASE"/>
    <property type="match status" value="1"/>
</dbReference>
<dbReference type="PANTHER" id="PTHR24092:SF174">
    <property type="entry name" value="PHOSPHOLIPID-TRANSPORTING ATPASE DNF3-RELATED"/>
    <property type="match status" value="1"/>
</dbReference>
<accession>M3DCP0</accession>
<dbReference type="GO" id="GO:0005886">
    <property type="term" value="C:plasma membrane"/>
    <property type="evidence" value="ECO:0007669"/>
    <property type="project" value="TreeGrafter"/>
</dbReference>
<gene>
    <name evidence="20" type="ORF">SEPMUDRAFT_80451</name>
</gene>
<keyword evidence="8 16" id="KW-1278">Translocase</keyword>
<dbReference type="GO" id="GO:0016887">
    <property type="term" value="F:ATP hydrolysis activity"/>
    <property type="evidence" value="ECO:0007669"/>
    <property type="project" value="InterPro"/>
</dbReference>
<evidence type="ECO:0000256" key="16">
    <source>
        <dbReference type="RuleBase" id="RU362033"/>
    </source>
</evidence>
<dbReference type="InterPro" id="IPR023299">
    <property type="entry name" value="ATPase_P-typ_cyto_dom_N"/>
</dbReference>
<proteinExistence type="inferred from homology"/>
<feature type="binding site" evidence="14">
    <location>
        <position position="1022"/>
    </location>
    <ligand>
        <name>ATP</name>
        <dbReference type="ChEBI" id="CHEBI:30616"/>
    </ligand>
</feature>
<dbReference type="InterPro" id="IPR006539">
    <property type="entry name" value="P-type_ATPase_IV"/>
</dbReference>
<evidence type="ECO:0000259" key="19">
    <source>
        <dbReference type="Pfam" id="PF16212"/>
    </source>
</evidence>
<dbReference type="GO" id="GO:0005524">
    <property type="term" value="F:ATP binding"/>
    <property type="evidence" value="ECO:0007669"/>
    <property type="project" value="UniProtKB-UniRule"/>
</dbReference>
<dbReference type="Gene3D" id="3.40.50.1000">
    <property type="entry name" value="HAD superfamily/HAD-like"/>
    <property type="match status" value="2"/>
</dbReference>
<feature type="region of interest" description="Disordered" evidence="17">
    <location>
        <begin position="61"/>
        <end position="131"/>
    </location>
</feature>
<keyword evidence="9 16" id="KW-1133">Transmembrane helix</keyword>
<dbReference type="InterPro" id="IPR001757">
    <property type="entry name" value="P_typ_ATPase"/>
</dbReference>
<feature type="binding site" evidence="14">
    <location>
        <position position="864"/>
    </location>
    <ligand>
        <name>ATP</name>
        <dbReference type="ChEBI" id="CHEBI:30616"/>
    </ligand>
</feature>
<feature type="binding site" evidence="14">
    <location>
        <position position="1221"/>
    </location>
    <ligand>
        <name>ATP</name>
        <dbReference type="ChEBI" id="CHEBI:30616"/>
    </ligand>
</feature>
<evidence type="ECO:0000256" key="1">
    <source>
        <dbReference type="ARBA" id="ARBA00004141"/>
    </source>
</evidence>
<feature type="transmembrane region" description="Helical" evidence="16">
    <location>
        <begin position="1419"/>
        <end position="1443"/>
    </location>
</feature>
<dbReference type="InterPro" id="IPR032631">
    <property type="entry name" value="P-type_ATPase_N"/>
</dbReference>
<evidence type="ECO:0000313" key="20">
    <source>
        <dbReference type="EMBL" id="EMF15584.1"/>
    </source>
</evidence>
<reference evidence="20 21" key="1">
    <citation type="journal article" date="2012" name="PLoS Pathog.">
        <title>Diverse lifestyles and strategies of plant pathogenesis encoded in the genomes of eighteen Dothideomycetes fungi.</title>
        <authorList>
            <person name="Ohm R.A."/>
            <person name="Feau N."/>
            <person name="Henrissat B."/>
            <person name="Schoch C.L."/>
            <person name="Horwitz B.A."/>
            <person name="Barry K.W."/>
            <person name="Condon B.J."/>
            <person name="Copeland A.C."/>
            <person name="Dhillon B."/>
            <person name="Glaser F."/>
            <person name="Hesse C.N."/>
            <person name="Kosti I."/>
            <person name="LaButti K."/>
            <person name="Lindquist E.A."/>
            <person name="Lucas S."/>
            <person name="Salamov A.A."/>
            <person name="Bradshaw R.E."/>
            <person name="Ciuffetti L."/>
            <person name="Hamelin R.C."/>
            <person name="Kema G.H.J."/>
            <person name="Lawrence C."/>
            <person name="Scott J.A."/>
            <person name="Spatafora J.W."/>
            <person name="Turgeon B.G."/>
            <person name="de Wit P.J.G.M."/>
            <person name="Zhong S."/>
            <person name="Goodwin S.B."/>
            <person name="Grigoriev I.V."/>
        </authorList>
    </citation>
    <scope>NUCLEOTIDE SEQUENCE [LARGE SCALE GENOMIC DNA]</scope>
    <source>
        <strain evidence="20 21">SO2202</strain>
    </source>
</reference>
<comment type="similarity">
    <text evidence="2 16">Belongs to the cation transport ATPase (P-type) (TC 3.A.3) family. Type IV subfamily.</text>
</comment>
<evidence type="ECO:0000256" key="6">
    <source>
        <dbReference type="ARBA" id="ARBA00022840"/>
    </source>
</evidence>
<evidence type="ECO:0000256" key="8">
    <source>
        <dbReference type="ARBA" id="ARBA00022967"/>
    </source>
</evidence>
<feature type="active site" description="4-aspartylphosphate intermediate" evidence="13">
    <location>
        <position position="630"/>
    </location>
</feature>
<keyword evidence="5 14" id="KW-0547">Nucleotide-binding</keyword>
<evidence type="ECO:0000313" key="21">
    <source>
        <dbReference type="Proteomes" id="UP000016931"/>
    </source>
</evidence>
<dbReference type="EC" id="7.6.2.1" evidence="16"/>
<feature type="binding site" evidence="14">
    <location>
        <position position="841"/>
    </location>
    <ligand>
        <name>ATP</name>
        <dbReference type="ChEBI" id="CHEBI:30616"/>
    </ligand>
</feature>
<feature type="binding site" evidence="14">
    <location>
        <position position="1220"/>
    </location>
    <ligand>
        <name>ATP</name>
        <dbReference type="ChEBI" id="CHEBI:30616"/>
    </ligand>
</feature>
<feature type="binding site" evidence="15">
    <location>
        <position position="630"/>
    </location>
    <ligand>
        <name>Mg(2+)</name>
        <dbReference type="ChEBI" id="CHEBI:18420"/>
    </ligand>
</feature>
<feature type="compositionally biased region" description="Basic and acidic residues" evidence="17">
    <location>
        <begin position="62"/>
        <end position="86"/>
    </location>
</feature>
<feature type="compositionally biased region" description="Polar residues" evidence="17">
    <location>
        <begin position="958"/>
        <end position="967"/>
    </location>
</feature>
<dbReference type="NCBIfam" id="TIGR01652">
    <property type="entry name" value="ATPase-Plipid"/>
    <property type="match status" value="2"/>
</dbReference>
<feature type="binding site" evidence="14">
    <location>
        <position position="793"/>
    </location>
    <ligand>
        <name>ATP</name>
        <dbReference type="ChEBI" id="CHEBI:30616"/>
    </ligand>
</feature>
<evidence type="ECO:0000256" key="4">
    <source>
        <dbReference type="ARBA" id="ARBA00022723"/>
    </source>
</evidence>
<dbReference type="GO" id="GO:0032456">
    <property type="term" value="P:endocytic recycling"/>
    <property type="evidence" value="ECO:0007669"/>
    <property type="project" value="TreeGrafter"/>
</dbReference>
<comment type="catalytic activity">
    <reaction evidence="11 16">
        <text>ATP + H2O + phospholipidSide 1 = ADP + phosphate + phospholipidSide 2.</text>
        <dbReference type="EC" id="7.6.2.1"/>
    </reaction>
</comment>
<feature type="region of interest" description="Disordered" evidence="17">
    <location>
        <begin position="910"/>
        <end position="982"/>
    </location>
</feature>
<dbReference type="SUPFAM" id="SSF81660">
    <property type="entry name" value="Metal cation-transporting ATPase, ATP-binding domain N"/>
    <property type="match status" value="1"/>
</dbReference>
<dbReference type="SUPFAM" id="SSF56784">
    <property type="entry name" value="HAD-like"/>
    <property type="match status" value="1"/>
</dbReference>
<dbReference type="GO" id="GO:0140326">
    <property type="term" value="F:ATPase-coupled intramembrane lipid transporter activity"/>
    <property type="evidence" value="ECO:0007669"/>
    <property type="project" value="UniProtKB-EC"/>
</dbReference>
<feature type="compositionally biased region" description="Polar residues" evidence="17">
    <location>
        <begin position="706"/>
        <end position="715"/>
    </location>
</feature>
<dbReference type="EMBL" id="KB456261">
    <property type="protein sequence ID" value="EMF15584.1"/>
    <property type="molecule type" value="Genomic_DNA"/>
</dbReference>
<evidence type="ECO:0000256" key="7">
    <source>
        <dbReference type="ARBA" id="ARBA00022842"/>
    </source>
</evidence>
<evidence type="ECO:0000256" key="17">
    <source>
        <dbReference type="SAM" id="MobiDB-lite"/>
    </source>
</evidence>
<feature type="binding site" evidence="14">
    <location>
        <position position="1102"/>
    </location>
    <ligand>
        <name>ATP</name>
        <dbReference type="ChEBI" id="CHEBI:30616"/>
    </ligand>
</feature>
<feature type="compositionally biased region" description="Polar residues" evidence="17">
    <location>
        <begin position="910"/>
        <end position="923"/>
    </location>
</feature>
<keyword evidence="3 16" id="KW-0812">Transmembrane</keyword>
<comment type="cofactor">
    <cofactor evidence="15">
        <name>Mg(2+)</name>
        <dbReference type="ChEBI" id="CHEBI:18420"/>
    </cofactor>
</comment>
<dbReference type="InterPro" id="IPR008250">
    <property type="entry name" value="ATPase_P-typ_transduc_dom_A_sf"/>
</dbReference>
<evidence type="ECO:0000256" key="3">
    <source>
        <dbReference type="ARBA" id="ARBA00022692"/>
    </source>
</evidence>
<dbReference type="SUPFAM" id="SSF81665">
    <property type="entry name" value="Calcium ATPase, transmembrane domain M"/>
    <property type="match status" value="1"/>
</dbReference>
<feature type="binding site" evidence="14">
    <location>
        <position position="1196"/>
    </location>
    <ligand>
        <name>ATP</name>
        <dbReference type="ChEBI" id="CHEBI:30616"/>
    </ligand>
</feature>
<evidence type="ECO:0000256" key="11">
    <source>
        <dbReference type="ARBA" id="ARBA00034036"/>
    </source>
</evidence>
<comment type="catalytic activity">
    <reaction evidence="12">
        <text>a 1,2-diacyl-sn-glycero-3-phosphoethanolamine(out) + ATP + H2O = a 1,2-diacyl-sn-glycero-3-phosphoethanolamine(in) + ADP + phosphate + H(+)</text>
        <dbReference type="Rhea" id="RHEA:66132"/>
        <dbReference type="ChEBI" id="CHEBI:15377"/>
        <dbReference type="ChEBI" id="CHEBI:15378"/>
        <dbReference type="ChEBI" id="CHEBI:30616"/>
        <dbReference type="ChEBI" id="CHEBI:43474"/>
        <dbReference type="ChEBI" id="CHEBI:64612"/>
        <dbReference type="ChEBI" id="CHEBI:456216"/>
    </reaction>
    <physiologicalReaction direction="left-to-right" evidence="12">
        <dbReference type="Rhea" id="RHEA:66133"/>
    </physiologicalReaction>
</comment>
<dbReference type="PRINTS" id="PR00119">
    <property type="entry name" value="CATATPASE"/>
</dbReference>
<feature type="region of interest" description="Disordered" evidence="17">
    <location>
        <begin position="222"/>
        <end position="245"/>
    </location>
</feature>
<evidence type="ECO:0000256" key="5">
    <source>
        <dbReference type="ARBA" id="ARBA00022741"/>
    </source>
</evidence>
<feature type="transmembrane region" description="Helical" evidence="16">
    <location>
        <begin position="1390"/>
        <end position="1407"/>
    </location>
</feature>
<evidence type="ECO:0000256" key="15">
    <source>
        <dbReference type="PIRSR" id="PIRSR606539-3"/>
    </source>
</evidence>
<dbReference type="Pfam" id="PF16212">
    <property type="entry name" value="PhoLip_ATPase_C"/>
    <property type="match status" value="1"/>
</dbReference>
<comment type="subcellular location">
    <subcellularLocation>
        <location evidence="1 16">Membrane</location>
        <topology evidence="1 16">Multi-pass membrane protein</topology>
    </subcellularLocation>
</comment>
<feature type="transmembrane region" description="Helical" evidence="16">
    <location>
        <begin position="563"/>
        <end position="587"/>
    </location>
</feature>
<evidence type="ECO:0000256" key="13">
    <source>
        <dbReference type="PIRSR" id="PIRSR606539-1"/>
    </source>
</evidence>
<feature type="transmembrane region" description="Helical" evidence="16">
    <location>
        <begin position="517"/>
        <end position="543"/>
    </location>
</feature>
<dbReference type="GO" id="GO:0006892">
    <property type="term" value="P:post-Golgi vesicle-mediated transport"/>
    <property type="evidence" value="ECO:0007669"/>
    <property type="project" value="TreeGrafter"/>
</dbReference>
<dbReference type="STRING" id="692275.M3DCP0"/>